<dbReference type="Proteomes" id="UP001500416">
    <property type="component" value="Unassembled WGS sequence"/>
</dbReference>
<feature type="transmembrane region" description="Helical" evidence="1">
    <location>
        <begin position="75"/>
        <end position="96"/>
    </location>
</feature>
<dbReference type="InterPro" id="IPR009200">
    <property type="entry name" value="DUF1269_membrane"/>
</dbReference>
<organism evidence="2 3">
    <name type="scientific">Saccharothrix mutabilis subsp. mutabilis</name>
    <dbReference type="NCBI Taxonomy" id="66855"/>
    <lineage>
        <taxon>Bacteria</taxon>
        <taxon>Bacillati</taxon>
        <taxon>Actinomycetota</taxon>
        <taxon>Actinomycetes</taxon>
        <taxon>Pseudonocardiales</taxon>
        <taxon>Pseudonocardiaceae</taxon>
        <taxon>Saccharothrix</taxon>
    </lineage>
</organism>
<evidence type="ECO:0000256" key="1">
    <source>
        <dbReference type="SAM" id="Phobius"/>
    </source>
</evidence>
<accession>A0ABP3E7V6</accession>
<proteinExistence type="predicted"/>
<reference evidence="3" key="1">
    <citation type="journal article" date="2019" name="Int. J. Syst. Evol. Microbiol.">
        <title>The Global Catalogue of Microorganisms (GCM) 10K type strain sequencing project: providing services to taxonomists for standard genome sequencing and annotation.</title>
        <authorList>
            <consortium name="The Broad Institute Genomics Platform"/>
            <consortium name="The Broad Institute Genome Sequencing Center for Infectious Disease"/>
            <person name="Wu L."/>
            <person name="Ma J."/>
        </authorList>
    </citation>
    <scope>NUCLEOTIDE SEQUENCE [LARGE SCALE GENOMIC DNA]</scope>
    <source>
        <strain evidence="3">JCM 3380</strain>
    </source>
</reference>
<keyword evidence="3" id="KW-1185">Reference proteome</keyword>
<gene>
    <name evidence="2" type="ORF">GCM10010492_65080</name>
</gene>
<keyword evidence="1" id="KW-0812">Transmembrane</keyword>
<dbReference type="EMBL" id="BAAABU010000023">
    <property type="protein sequence ID" value="GAA0255255.1"/>
    <property type="molecule type" value="Genomic_DNA"/>
</dbReference>
<evidence type="ECO:0000313" key="2">
    <source>
        <dbReference type="EMBL" id="GAA0255255.1"/>
    </source>
</evidence>
<sequence>MAVVTTWWFPAPDGAENALELLHDRHHAVQDAAVVSWLPDHALPEVRRPGRVVGDAVLAGAFWGLVAGLPLLAPVLGAVVGSVVGLLAACLTRPGLSDDAVRAGRRHVTRGSSVLVLLTRDALDEPALDRLTAAGARFP</sequence>
<comment type="caution">
    <text evidence="2">The sequence shown here is derived from an EMBL/GenBank/DDBJ whole genome shotgun (WGS) entry which is preliminary data.</text>
</comment>
<name>A0ABP3E7V6_9PSEU</name>
<dbReference type="Pfam" id="PF06897">
    <property type="entry name" value="DUF1269"/>
    <property type="match status" value="1"/>
</dbReference>
<evidence type="ECO:0000313" key="3">
    <source>
        <dbReference type="Proteomes" id="UP001500416"/>
    </source>
</evidence>
<protein>
    <submittedName>
        <fullName evidence="2">DUF1269 domain-containing protein</fullName>
    </submittedName>
</protein>
<keyword evidence="1" id="KW-0472">Membrane</keyword>
<keyword evidence="1" id="KW-1133">Transmembrane helix</keyword>